<name>A0A6P4EUB5_DRORH</name>
<dbReference type="AlphaFoldDB" id="A0A6P4EUB5"/>
<feature type="chain" id="PRO_5028234573" evidence="1">
    <location>
        <begin position="25"/>
        <end position="414"/>
    </location>
</feature>
<dbReference type="SUPFAM" id="SSF56496">
    <property type="entry name" value="Fibrinogen C-terminal domain-like"/>
    <property type="match status" value="1"/>
</dbReference>
<dbReference type="PANTHER" id="PTHR19143:SF327">
    <property type="entry name" value="FI21813P1-RELATED"/>
    <property type="match status" value="1"/>
</dbReference>
<dbReference type="GeneID" id="108045460"/>
<dbReference type="Gene3D" id="3.90.215.10">
    <property type="entry name" value="Gamma Fibrinogen, chain A, domain 1"/>
    <property type="match status" value="1"/>
</dbReference>
<organism evidence="3">
    <name type="scientific">Drosophila rhopaloa</name>
    <name type="common">Fruit fly</name>
    <dbReference type="NCBI Taxonomy" id="1041015"/>
    <lineage>
        <taxon>Eukaryota</taxon>
        <taxon>Metazoa</taxon>
        <taxon>Ecdysozoa</taxon>
        <taxon>Arthropoda</taxon>
        <taxon>Hexapoda</taxon>
        <taxon>Insecta</taxon>
        <taxon>Pterygota</taxon>
        <taxon>Neoptera</taxon>
        <taxon>Endopterygota</taxon>
        <taxon>Diptera</taxon>
        <taxon>Brachycera</taxon>
        <taxon>Muscomorpha</taxon>
        <taxon>Ephydroidea</taxon>
        <taxon>Drosophilidae</taxon>
        <taxon>Drosophila</taxon>
        <taxon>Sophophora</taxon>
    </lineage>
</organism>
<keyword evidence="1" id="KW-0732">Signal</keyword>
<dbReference type="OrthoDB" id="6145874at2759"/>
<evidence type="ECO:0000256" key="1">
    <source>
        <dbReference type="SAM" id="SignalP"/>
    </source>
</evidence>
<reference evidence="3" key="1">
    <citation type="submission" date="2025-08" db="UniProtKB">
        <authorList>
            <consortium name="RefSeq"/>
        </authorList>
    </citation>
    <scope>IDENTIFICATION</scope>
</reference>
<gene>
    <name evidence="3" type="primary">LOC108045460</name>
</gene>
<dbReference type="PANTHER" id="PTHR19143">
    <property type="entry name" value="FIBRINOGEN/TENASCIN/ANGIOPOEITIN"/>
    <property type="match status" value="1"/>
</dbReference>
<dbReference type="PROSITE" id="PS51406">
    <property type="entry name" value="FIBRINOGEN_C_2"/>
    <property type="match status" value="1"/>
</dbReference>
<evidence type="ECO:0000313" key="3">
    <source>
        <dbReference type="RefSeq" id="XP_016980279.1"/>
    </source>
</evidence>
<dbReference type="RefSeq" id="XP_016980279.1">
    <property type="nucleotide sequence ID" value="XM_017124790.1"/>
</dbReference>
<dbReference type="Pfam" id="PF06785">
    <property type="entry name" value="UPF0242"/>
    <property type="match status" value="1"/>
</dbReference>
<dbReference type="SMART" id="SM00186">
    <property type="entry name" value="FBG"/>
    <property type="match status" value="1"/>
</dbReference>
<dbReference type="InterPro" id="IPR050373">
    <property type="entry name" value="Fibrinogen_C-term_domain"/>
</dbReference>
<proteinExistence type="predicted"/>
<evidence type="ECO:0000259" key="2">
    <source>
        <dbReference type="PROSITE" id="PS51406"/>
    </source>
</evidence>
<accession>A0A6P4EUB5</accession>
<dbReference type="Pfam" id="PF00147">
    <property type="entry name" value="Fibrinogen_C"/>
    <property type="match status" value="1"/>
</dbReference>
<dbReference type="InterPro" id="IPR002181">
    <property type="entry name" value="Fibrinogen_a/b/g_C_dom"/>
</dbReference>
<dbReference type="InterPro" id="IPR036056">
    <property type="entry name" value="Fibrinogen-like_C"/>
</dbReference>
<protein>
    <submittedName>
        <fullName evidence="3">Fibrinogen-like protein 1</fullName>
    </submittedName>
</protein>
<dbReference type="GO" id="GO:0005615">
    <property type="term" value="C:extracellular space"/>
    <property type="evidence" value="ECO:0007669"/>
    <property type="project" value="TreeGrafter"/>
</dbReference>
<dbReference type="InterPro" id="IPR014716">
    <property type="entry name" value="Fibrinogen_a/b/g_C_1"/>
</dbReference>
<dbReference type="RefSeq" id="XP_016980279.2">
    <property type="nucleotide sequence ID" value="XM_017124790.2"/>
</dbReference>
<dbReference type="InterPro" id="IPR009623">
    <property type="entry name" value="UPF0242_N"/>
</dbReference>
<sequence>MEHLKMLRLLSYLLGLLIFPSVQGGIASNSKDQSMCVLQDAPQQCGSFCLAALNPIFDDTDSMRTTLDEIKAELKAGLDSRLKQELKEDFANSIQALQTKLDARLDRTEELRMMKITADVNDDLKSQLNTLHDTIKHLQSQLKISEGQIKSKEDILKVKEELIKSQHEHLKNRDEQISDLRTEINSIDNIKSELSSQLSELQKTDDILHDSCPSDSPNGIYQIKLRGLEPFKVPCVSSTFGWTVIQRRIDGSENFNRTWNDYKSGFGNVRGEFFIGLEKLHRMTEARPHELYIKLGKVNGSTSYAHYDDFKIGSEEEEYKLKNLGKYSGEAGDSLSDNKNQKFTTFDRDNDNINDFNCASTYGAWWHKACSDSLLNAKYFKDGKGYRGILWYSWQENEDELLTFVEMMIRPKSL</sequence>
<feature type="domain" description="Fibrinogen C-terminal" evidence="2">
    <location>
        <begin position="203"/>
        <end position="413"/>
    </location>
</feature>
<feature type="signal peptide" evidence="1">
    <location>
        <begin position="1"/>
        <end position="24"/>
    </location>
</feature>
<dbReference type="CDD" id="cd00087">
    <property type="entry name" value="FReD"/>
    <property type="match status" value="1"/>
</dbReference>